<dbReference type="InterPro" id="IPR000504">
    <property type="entry name" value="RRM_dom"/>
</dbReference>
<proteinExistence type="predicted"/>
<dbReference type="GO" id="GO:0003729">
    <property type="term" value="F:mRNA binding"/>
    <property type="evidence" value="ECO:0007669"/>
    <property type="project" value="TreeGrafter"/>
</dbReference>
<evidence type="ECO:0000313" key="8">
    <source>
        <dbReference type="EMBL" id="RKF61581.1"/>
    </source>
</evidence>
<keyword evidence="2 4" id="KW-0694">RNA-binding</keyword>
<dbReference type="EMBL" id="MCFK01004087">
    <property type="protein sequence ID" value="RKF61581.1"/>
    <property type="molecule type" value="Genomic_DNA"/>
</dbReference>
<gene>
    <name evidence="8" type="ORF">OnM2_040043</name>
</gene>
<keyword evidence="9" id="KW-1185">Reference proteome</keyword>
<evidence type="ECO:0000256" key="4">
    <source>
        <dbReference type="PROSITE-ProRule" id="PRU00332"/>
    </source>
</evidence>
<dbReference type="SUPFAM" id="SSF54928">
    <property type="entry name" value="RNA-binding domain, RBD"/>
    <property type="match status" value="1"/>
</dbReference>
<feature type="compositionally biased region" description="Basic and acidic residues" evidence="5">
    <location>
        <begin position="253"/>
        <end position="272"/>
    </location>
</feature>
<dbReference type="Gene3D" id="1.10.10.10">
    <property type="entry name" value="Winged helix-like DNA-binding domain superfamily/Winged helix DNA-binding domain"/>
    <property type="match status" value="1"/>
</dbReference>
<feature type="region of interest" description="Disordered" evidence="5">
    <location>
        <begin position="211"/>
        <end position="370"/>
    </location>
</feature>
<dbReference type="InterPro" id="IPR002344">
    <property type="entry name" value="Lupus_La"/>
</dbReference>
<dbReference type="SUPFAM" id="SSF46785">
    <property type="entry name" value="Winged helix' DNA-binding domain"/>
    <property type="match status" value="1"/>
</dbReference>
<dbReference type="PANTHER" id="PTHR22792:SF140">
    <property type="entry name" value="ACHILLES, ISOFORM A"/>
    <property type="match status" value="1"/>
</dbReference>
<dbReference type="Pfam" id="PF05383">
    <property type="entry name" value="La"/>
    <property type="match status" value="1"/>
</dbReference>
<comment type="subcellular location">
    <subcellularLocation>
        <location evidence="1">Nucleus</location>
    </subcellularLocation>
</comment>
<dbReference type="OrthoDB" id="439993at2759"/>
<evidence type="ECO:0000256" key="5">
    <source>
        <dbReference type="SAM" id="MobiDB-lite"/>
    </source>
</evidence>
<sequence>MLKTTARIQEGVKNSKYDPSVLPITDDPMKIRAQVEFYFGDTNLSTDKFLFGLTGGSSNVPVPIKKICEFGRMRRFSPYSSIVSALKESQFLKVSGEDGEEVIERRVPFNPDESRETEVSRSIYAKGFGDEEASTQFDIEAFFAPYGPINAVRLRRTFKKLFKGSVFVEFADEEIAQKFLNLPSKPLWKEKYELLIMSKKAYLDLKKDEFASKGKKSNSKENQNQGRGRDKGRDNNRGNRGGKNNHRGKNSHRASETDPDDWKKRREEDRASGFKNNRRQNNGKKGKYDRRGGNDEDHKVDGDINPELPVSVKRPREDDEHEQSTSKKPNIETDVAIKTEPDMPDTEFNVPDTKVNVPENSKTTVLKHEA</sequence>
<dbReference type="InterPro" id="IPR036390">
    <property type="entry name" value="WH_DNA-bd_sf"/>
</dbReference>
<name>A0A420HVV2_9PEZI</name>
<dbReference type="PROSITE" id="PS50961">
    <property type="entry name" value="HTH_LA"/>
    <property type="match status" value="1"/>
</dbReference>
<dbReference type="Pfam" id="PF00076">
    <property type="entry name" value="RRM_1"/>
    <property type="match status" value="1"/>
</dbReference>
<comment type="caution">
    <text evidence="8">The sequence shown here is derived from an EMBL/GenBank/DDBJ whole genome shotgun (WGS) entry which is preliminary data.</text>
</comment>
<dbReference type="InterPro" id="IPR012677">
    <property type="entry name" value="Nucleotide-bd_a/b_plait_sf"/>
</dbReference>
<dbReference type="PANTHER" id="PTHR22792">
    <property type="entry name" value="LUPUS LA PROTEIN-RELATED"/>
    <property type="match status" value="1"/>
</dbReference>
<dbReference type="InterPro" id="IPR006630">
    <property type="entry name" value="La_HTH"/>
</dbReference>
<dbReference type="Gene3D" id="3.30.70.330">
    <property type="match status" value="1"/>
</dbReference>
<evidence type="ECO:0000259" key="7">
    <source>
        <dbReference type="PROSITE" id="PS50961"/>
    </source>
</evidence>
<evidence type="ECO:0000256" key="2">
    <source>
        <dbReference type="ARBA" id="ARBA00022884"/>
    </source>
</evidence>
<accession>A0A420HVV2</accession>
<organism evidence="8 9">
    <name type="scientific">Erysiphe neolycopersici</name>
    <dbReference type="NCBI Taxonomy" id="212602"/>
    <lineage>
        <taxon>Eukaryota</taxon>
        <taxon>Fungi</taxon>
        <taxon>Dikarya</taxon>
        <taxon>Ascomycota</taxon>
        <taxon>Pezizomycotina</taxon>
        <taxon>Leotiomycetes</taxon>
        <taxon>Erysiphales</taxon>
        <taxon>Erysiphaceae</taxon>
        <taxon>Erysiphe</taxon>
    </lineage>
</organism>
<feature type="compositionally biased region" description="Basic residues" evidence="5">
    <location>
        <begin position="243"/>
        <end position="252"/>
    </location>
</feature>
<dbReference type="GO" id="GO:0006396">
    <property type="term" value="P:RNA processing"/>
    <property type="evidence" value="ECO:0007669"/>
    <property type="project" value="InterPro"/>
</dbReference>
<dbReference type="AlphaFoldDB" id="A0A420HVV2"/>
<feature type="compositionally biased region" description="Basic and acidic residues" evidence="5">
    <location>
        <begin position="227"/>
        <end position="237"/>
    </location>
</feature>
<dbReference type="CDD" id="cd12291">
    <property type="entry name" value="RRM1_La"/>
    <property type="match status" value="1"/>
</dbReference>
<dbReference type="InterPro" id="IPR036388">
    <property type="entry name" value="WH-like_DNA-bd_sf"/>
</dbReference>
<evidence type="ECO:0000256" key="3">
    <source>
        <dbReference type="ARBA" id="ARBA00023242"/>
    </source>
</evidence>
<dbReference type="STRING" id="212602.A0A420HVV2"/>
<feature type="domain" description="HTH La-type RNA-binding" evidence="7">
    <location>
        <begin position="21"/>
        <end position="111"/>
    </location>
</feature>
<feature type="domain" description="RRM" evidence="6">
    <location>
        <begin position="121"/>
        <end position="208"/>
    </location>
</feature>
<dbReference type="GO" id="GO:1990904">
    <property type="term" value="C:ribonucleoprotein complex"/>
    <property type="evidence" value="ECO:0007669"/>
    <property type="project" value="InterPro"/>
</dbReference>
<dbReference type="InterPro" id="IPR035979">
    <property type="entry name" value="RBD_domain_sf"/>
</dbReference>
<dbReference type="PROSITE" id="PS50102">
    <property type="entry name" value="RRM"/>
    <property type="match status" value="1"/>
</dbReference>
<dbReference type="PRINTS" id="PR00302">
    <property type="entry name" value="LUPUSLA"/>
</dbReference>
<evidence type="ECO:0000259" key="6">
    <source>
        <dbReference type="PROSITE" id="PS50102"/>
    </source>
</evidence>
<feature type="compositionally biased region" description="Basic and acidic residues" evidence="5">
    <location>
        <begin position="289"/>
        <end position="302"/>
    </location>
</feature>
<dbReference type="GO" id="GO:0005634">
    <property type="term" value="C:nucleus"/>
    <property type="evidence" value="ECO:0007669"/>
    <property type="project" value="UniProtKB-SubCell"/>
</dbReference>
<feature type="compositionally biased region" description="Basic residues" evidence="5">
    <location>
        <begin position="276"/>
        <end position="288"/>
    </location>
</feature>
<evidence type="ECO:0000313" key="9">
    <source>
        <dbReference type="Proteomes" id="UP000286134"/>
    </source>
</evidence>
<feature type="compositionally biased region" description="Basic and acidic residues" evidence="5">
    <location>
        <begin position="314"/>
        <end position="341"/>
    </location>
</feature>
<protein>
    <submittedName>
        <fullName evidence="8">La protein-like protein</fullName>
    </submittedName>
</protein>
<dbReference type="Proteomes" id="UP000286134">
    <property type="component" value="Unassembled WGS sequence"/>
</dbReference>
<keyword evidence="3" id="KW-0539">Nucleus</keyword>
<dbReference type="InterPro" id="IPR045180">
    <property type="entry name" value="La_dom_prot"/>
</dbReference>
<reference evidence="8 9" key="1">
    <citation type="journal article" date="2018" name="BMC Genomics">
        <title>Comparative genome analyses reveal sequence features reflecting distinct modes of host-adaptation between dicot and monocot powdery mildew.</title>
        <authorList>
            <person name="Wu Y."/>
            <person name="Ma X."/>
            <person name="Pan Z."/>
            <person name="Kale S.D."/>
            <person name="Song Y."/>
            <person name="King H."/>
            <person name="Zhang Q."/>
            <person name="Presley C."/>
            <person name="Deng X."/>
            <person name="Wei C.I."/>
            <person name="Xiao S."/>
        </authorList>
    </citation>
    <scope>NUCLEOTIDE SEQUENCE [LARGE SCALE GENOMIC DNA]</scope>
    <source>
        <strain evidence="8">UMSG2</strain>
    </source>
</reference>
<dbReference type="SMART" id="SM00715">
    <property type="entry name" value="LA"/>
    <property type="match status" value="1"/>
</dbReference>
<evidence type="ECO:0000256" key="1">
    <source>
        <dbReference type="ARBA" id="ARBA00004123"/>
    </source>
</evidence>
<dbReference type="SMART" id="SM00360">
    <property type="entry name" value="RRM"/>
    <property type="match status" value="1"/>
</dbReference>